<evidence type="ECO:0000313" key="2">
    <source>
        <dbReference type="Proteomes" id="UP000198953"/>
    </source>
</evidence>
<organism evidence="1 2">
    <name type="scientific">Nonomuraea pusilla</name>
    <dbReference type="NCBI Taxonomy" id="46177"/>
    <lineage>
        <taxon>Bacteria</taxon>
        <taxon>Bacillati</taxon>
        <taxon>Actinomycetota</taxon>
        <taxon>Actinomycetes</taxon>
        <taxon>Streptosporangiales</taxon>
        <taxon>Streptosporangiaceae</taxon>
        <taxon>Nonomuraea</taxon>
    </lineage>
</organism>
<dbReference type="InterPro" id="IPR029058">
    <property type="entry name" value="AB_hydrolase_fold"/>
</dbReference>
<dbReference type="RefSeq" id="WP_091102697.1">
    <property type="nucleotide sequence ID" value="NZ_FOBF01000011.1"/>
</dbReference>
<dbReference type="STRING" id="46177.SAMN05660976_04636"/>
<dbReference type="OrthoDB" id="5495375at2"/>
<proteinExistence type="predicted"/>
<name>A0A1H7WVW1_9ACTN</name>
<gene>
    <name evidence="1" type="ORF">SAMN05660976_04636</name>
</gene>
<protein>
    <recommendedName>
        <fullName evidence="3">Alpha/beta hydrolase family protein</fullName>
    </recommendedName>
</protein>
<dbReference type="AlphaFoldDB" id="A0A1H7WVW1"/>
<accession>A0A1H7WVW1</accession>
<evidence type="ECO:0000313" key="1">
    <source>
        <dbReference type="EMBL" id="SEM25720.1"/>
    </source>
</evidence>
<dbReference type="SUPFAM" id="SSF53474">
    <property type="entry name" value="alpha/beta-Hydrolases"/>
    <property type="match status" value="1"/>
</dbReference>
<reference evidence="1 2" key="1">
    <citation type="submission" date="2016-10" db="EMBL/GenBank/DDBJ databases">
        <authorList>
            <person name="de Groot N.N."/>
        </authorList>
    </citation>
    <scope>NUCLEOTIDE SEQUENCE [LARGE SCALE GENOMIC DNA]</scope>
    <source>
        <strain evidence="1 2">DSM 43357</strain>
    </source>
</reference>
<evidence type="ECO:0008006" key="3">
    <source>
        <dbReference type="Google" id="ProtNLM"/>
    </source>
</evidence>
<dbReference type="EMBL" id="FOBF01000011">
    <property type="protein sequence ID" value="SEM25720.1"/>
    <property type="molecule type" value="Genomic_DNA"/>
</dbReference>
<dbReference type="Gene3D" id="3.40.50.1820">
    <property type="entry name" value="alpha/beta hydrolase"/>
    <property type="match status" value="2"/>
</dbReference>
<sequence>MSDVRGGIYRSEAGALAVLRRYEELLAAWPVPAEHTRVPTREGETFVVTCGPAGAPPLVLLHGSGAYAAWFDDVLDGLGVGRFSAVGVSLGGWLALDHAIRRPGRAERLALLCPSGVGRQRVLPLLAALPLLALGERGRRRAMRMAVGPAPDADPAIGAYTLLIHRSFRPRGGRVPFFADEALRGLTARLLPEAGYVLPGQTTEIMEFLEARRG</sequence>
<keyword evidence="2" id="KW-1185">Reference proteome</keyword>
<dbReference type="Proteomes" id="UP000198953">
    <property type="component" value="Unassembled WGS sequence"/>
</dbReference>